<evidence type="ECO:0000313" key="5">
    <source>
        <dbReference type="Proteomes" id="UP000481583"/>
    </source>
</evidence>
<dbReference type="SUPFAM" id="SSF46689">
    <property type="entry name" value="Homeodomain-like"/>
    <property type="match status" value="1"/>
</dbReference>
<dbReference type="Proteomes" id="UP000481583">
    <property type="component" value="Unassembled WGS sequence"/>
</dbReference>
<dbReference type="PANTHER" id="PTHR30055">
    <property type="entry name" value="HTH-TYPE TRANSCRIPTIONAL REGULATOR RUTR"/>
    <property type="match status" value="1"/>
</dbReference>
<accession>A0A6G4TWQ2</accession>
<dbReference type="GO" id="GO:0000976">
    <property type="term" value="F:transcription cis-regulatory region binding"/>
    <property type="evidence" value="ECO:0007669"/>
    <property type="project" value="TreeGrafter"/>
</dbReference>
<dbReference type="InterPro" id="IPR050109">
    <property type="entry name" value="HTH-type_TetR-like_transc_reg"/>
</dbReference>
<dbReference type="InterPro" id="IPR036271">
    <property type="entry name" value="Tet_transcr_reg_TetR-rel_C_sf"/>
</dbReference>
<keyword evidence="5" id="KW-1185">Reference proteome</keyword>
<evidence type="ECO:0000256" key="2">
    <source>
        <dbReference type="PROSITE-ProRule" id="PRU00335"/>
    </source>
</evidence>
<dbReference type="Pfam" id="PF00440">
    <property type="entry name" value="TetR_N"/>
    <property type="match status" value="1"/>
</dbReference>
<dbReference type="InterPro" id="IPR001647">
    <property type="entry name" value="HTH_TetR"/>
</dbReference>
<dbReference type="PRINTS" id="PR00455">
    <property type="entry name" value="HTHTETR"/>
</dbReference>
<dbReference type="PROSITE" id="PS50977">
    <property type="entry name" value="HTH_TETR_2"/>
    <property type="match status" value="1"/>
</dbReference>
<organism evidence="4 5">
    <name type="scientific">Streptomyces coryli</name>
    <dbReference type="NCBI Taxonomy" id="1128680"/>
    <lineage>
        <taxon>Bacteria</taxon>
        <taxon>Bacillati</taxon>
        <taxon>Actinomycetota</taxon>
        <taxon>Actinomycetes</taxon>
        <taxon>Kitasatosporales</taxon>
        <taxon>Streptomycetaceae</taxon>
        <taxon>Streptomyces</taxon>
    </lineage>
</organism>
<dbReference type="GO" id="GO:0003700">
    <property type="term" value="F:DNA-binding transcription factor activity"/>
    <property type="evidence" value="ECO:0007669"/>
    <property type="project" value="TreeGrafter"/>
</dbReference>
<name>A0A6G4TWQ2_9ACTN</name>
<comment type="caution">
    <text evidence="4">The sequence shown here is derived from an EMBL/GenBank/DDBJ whole genome shotgun (WGS) entry which is preliminary data.</text>
</comment>
<keyword evidence="1 2" id="KW-0238">DNA-binding</keyword>
<reference evidence="4 5" key="1">
    <citation type="submission" date="2020-02" db="EMBL/GenBank/DDBJ databases">
        <title>Whole-genome analyses of novel actinobacteria.</title>
        <authorList>
            <person name="Sahin N."/>
        </authorList>
    </citation>
    <scope>NUCLEOTIDE SEQUENCE [LARGE SCALE GENOMIC DNA]</scope>
    <source>
        <strain evidence="4 5">A7024</strain>
    </source>
</reference>
<gene>
    <name evidence="4" type="ORF">G5C51_08540</name>
</gene>
<evidence type="ECO:0000256" key="1">
    <source>
        <dbReference type="ARBA" id="ARBA00023125"/>
    </source>
</evidence>
<proteinExistence type="predicted"/>
<dbReference type="EMBL" id="JAAKZV010000024">
    <property type="protein sequence ID" value="NGN63950.1"/>
    <property type="molecule type" value="Genomic_DNA"/>
</dbReference>
<dbReference type="InterPro" id="IPR009057">
    <property type="entry name" value="Homeodomain-like_sf"/>
</dbReference>
<dbReference type="Gene3D" id="1.10.10.60">
    <property type="entry name" value="Homeodomain-like"/>
    <property type="match status" value="1"/>
</dbReference>
<evidence type="ECO:0000259" key="3">
    <source>
        <dbReference type="PROSITE" id="PS50977"/>
    </source>
</evidence>
<dbReference type="Gene3D" id="1.10.357.10">
    <property type="entry name" value="Tetracycline Repressor, domain 2"/>
    <property type="match status" value="1"/>
</dbReference>
<sequence length="206" mass="22077">MSQSPTTRRARMTAPERRASILAAATEAFAARGYQRTKVAEIARQVGVSEPVVFQNFGTKAALFGEVLQHAATTVGDQLRRTAEDGRPVPDVLAHWLAPAHFDRLHARGALGALFADAVAHGAEGPTGDATHRALHTVAAAFADVLRRGQEAGSIRADLEPEAGAWWFISQLHAHGFRSATMPGREALEPSLQRLTLDALRPPPVS</sequence>
<evidence type="ECO:0000313" key="4">
    <source>
        <dbReference type="EMBL" id="NGN63950.1"/>
    </source>
</evidence>
<protein>
    <submittedName>
        <fullName evidence="4">TetR/AcrR family transcriptional regulator</fullName>
    </submittedName>
</protein>
<feature type="DNA-binding region" description="H-T-H motif" evidence="2">
    <location>
        <begin position="38"/>
        <end position="57"/>
    </location>
</feature>
<dbReference type="PANTHER" id="PTHR30055:SF146">
    <property type="entry name" value="HTH-TYPE TRANSCRIPTIONAL DUAL REGULATOR CECR"/>
    <property type="match status" value="1"/>
</dbReference>
<feature type="domain" description="HTH tetR-type" evidence="3">
    <location>
        <begin position="15"/>
        <end position="75"/>
    </location>
</feature>
<dbReference type="AlphaFoldDB" id="A0A6G4TWQ2"/>
<dbReference type="RefSeq" id="WP_165234341.1">
    <property type="nucleotide sequence ID" value="NZ_JAAKZV010000024.1"/>
</dbReference>
<dbReference type="SUPFAM" id="SSF48498">
    <property type="entry name" value="Tetracyclin repressor-like, C-terminal domain"/>
    <property type="match status" value="1"/>
</dbReference>